<organism evidence="15 16">
    <name type="scientific">Phanerochaete sordida</name>
    <dbReference type="NCBI Taxonomy" id="48140"/>
    <lineage>
        <taxon>Eukaryota</taxon>
        <taxon>Fungi</taxon>
        <taxon>Dikarya</taxon>
        <taxon>Basidiomycota</taxon>
        <taxon>Agaricomycotina</taxon>
        <taxon>Agaricomycetes</taxon>
        <taxon>Polyporales</taxon>
        <taxon>Phanerochaetaceae</taxon>
        <taxon>Phanerochaete</taxon>
    </lineage>
</organism>
<keyword evidence="5 14" id="KW-0328">Glycosyltransferase</keyword>
<keyword evidence="16" id="KW-1185">Reference proteome</keyword>
<dbReference type="Pfam" id="PF05208">
    <property type="entry name" value="ALG3"/>
    <property type="match status" value="1"/>
</dbReference>
<sequence length="424" mass="47772">MSSSCLSLASIRSPSDFVQYCRCLLTDPRYFLTLACLVVLGDAALTQLIIRFVPYTEIDWETYIYQLELYLKGERDYALISGPTGPLVYPAGHVYVHKFLYNLTQSGNNIKAAQQLYGLLYLATLVITCGIYFKAGNIPNWALMLLPVSKRLHSIYVLRLFNDCWEVLGSQAAVLAFANGYDSLGIMLLSAAVSVKMSALLYLPGVLVILVRRRGLLQTTGFLALLVFSQVAIGWPFLEEYPRSYLNNAFEFSRQFLYKWTVNWRFVSEETFLSATWAKTLLAFHLATLVAFGFKWCRRDGGVAAVLARTFRRPSSPPSLVPTSADYVVTVLFTSNLIGMLFARSLHYQFYAWYASQIPFLLWRTPYPLPLKLALLLGIEYAWNVYPSTNLSSGVLCGANLLLVLGIYFGYPEGKDVPSHRVRS</sequence>
<comment type="caution">
    <text evidence="15">The sequence shown here is derived from an EMBL/GenBank/DDBJ whole genome shotgun (WGS) entry which is preliminary data.</text>
</comment>
<keyword evidence="9 14" id="KW-1133">Transmembrane helix</keyword>
<dbReference type="GO" id="GO:0005789">
    <property type="term" value="C:endoplasmic reticulum membrane"/>
    <property type="evidence" value="ECO:0007669"/>
    <property type="project" value="UniProtKB-SubCell"/>
</dbReference>
<evidence type="ECO:0000256" key="2">
    <source>
        <dbReference type="ARBA" id="ARBA00004922"/>
    </source>
</evidence>
<evidence type="ECO:0000256" key="1">
    <source>
        <dbReference type="ARBA" id="ARBA00004477"/>
    </source>
</evidence>
<evidence type="ECO:0000256" key="10">
    <source>
        <dbReference type="ARBA" id="ARBA00023136"/>
    </source>
</evidence>
<evidence type="ECO:0000256" key="3">
    <source>
        <dbReference type="ARBA" id="ARBA00011964"/>
    </source>
</evidence>
<dbReference type="GO" id="GO:0052925">
    <property type="term" value="F:dol-P-Man:Man(5)GlcNAc(2)-PP-Dol alpha-1,3-mannosyltransferase activity"/>
    <property type="evidence" value="ECO:0007669"/>
    <property type="project" value="UniProtKB-EC"/>
</dbReference>
<feature type="transmembrane region" description="Helical" evidence="14">
    <location>
        <begin position="184"/>
        <end position="210"/>
    </location>
</feature>
<feature type="transmembrane region" description="Helical" evidence="14">
    <location>
        <begin position="392"/>
        <end position="411"/>
    </location>
</feature>
<evidence type="ECO:0000313" key="16">
    <source>
        <dbReference type="Proteomes" id="UP000703269"/>
    </source>
</evidence>
<proteinExistence type="inferred from homology"/>
<dbReference type="PANTHER" id="PTHR12646:SF0">
    <property type="entry name" value="DOL-P-MAN:MAN(5)GLCNAC(2)-PP-DOL ALPHA-1,3-MANNOSYLTRANSFERASE"/>
    <property type="match status" value="1"/>
</dbReference>
<dbReference type="InterPro" id="IPR007873">
    <property type="entry name" value="Glycosyltransferase_ALG3"/>
</dbReference>
<dbReference type="EMBL" id="BPQB01000046">
    <property type="protein sequence ID" value="GJE95191.1"/>
    <property type="molecule type" value="Genomic_DNA"/>
</dbReference>
<dbReference type="PANTHER" id="PTHR12646">
    <property type="entry name" value="NOT56 - RELATED"/>
    <property type="match status" value="1"/>
</dbReference>
<reference evidence="15 16" key="1">
    <citation type="submission" date="2021-08" db="EMBL/GenBank/DDBJ databases">
        <title>Draft Genome Sequence of Phanerochaete sordida strain YK-624.</title>
        <authorList>
            <person name="Mori T."/>
            <person name="Dohra H."/>
            <person name="Suzuki T."/>
            <person name="Kawagishi H."/>
            <person name="Hirai H."/>
        </authorList>
    </citation>
    <scope>NUCLEOTIDE SEQUENCE [LARGE SCALE GENOMIC DNA]</scope>
    <source>
        <strain evidence="15 16">YK-624</strain>
    </source>
</reference>
<comment type="pathway">
    <text evidence="2 14">Protein modification; protein glycosylation.</text>
</comment>
<feature type="transmembrane region" description="Helical" evidence="14">
    <location>
        <begin position="222"/>
        <end position="238"/>
    </location>
</feature>
<dbReference type="AlphaFoldDB" id="A0A9P3GI48"/>
<comment type="similarity">
    <text evidence="13">Belongs to the glycosyltransferase ALG3 family.</text>
</comment>
<evidence type="ECO:0000256" key="6">
    <source>
        <dbReference type="ARBA" id="ARBA00022679"/>
    </source>
</evidence>
<dbReference type="OrthoDB" id="20028at2759"/>
<gene>
    <name evidence="15" type="ORF">PsYK624_113720</name>
</gene>
<comment type="function">
    <text evidence="11 14">Dol-P-Man:Man(5)GlcNAc(2)-PP-Dol alpha-1,3-mannosyltransferase that operates in the biosynthetic pathway of dolichol-linked oligosaccharides, the glycan precursors employed in protein asparagine (N)-glycosylation. The assembly of dolichol-linked oligosaccharides begins on the cytosolic side of the endoplasmic reticulum membrane and finishes in its lumen. The sequential addition of sugars to dolichol pyrophosphate produces dolichol-linked oligosaccharides containing fourteen sugars, including two GlcNAcs, nine mannoses and three glucoses. Once assembled, the oligosaccharide is transferred from the lipid to nascent proteins by oligosaccharyltransferases. In the lumen of the endoplasmic reticulum, adds the first dolichyl beta-D-mannosyl phosphate derived mannose in an alpha-1,3 linkage to Man(5)GlcNAc(2)-PP-dolichol to produce Man(6)GlcNAc(2)-PP-dolichol.</text>
</comment>
<evidence type="ECO:0000256" key="4">
    <source>
        <dbReference type="ARBA" id="ARBA00015561"/>
    </source>
</evidence>
<keyword evidence="6 14" id="KW-0808">Transferase</keyword>
<keyword evidence="7 14" id="KW-0812">Transmembrane</keyword>
<dbReference type="Proteomes" id="UP000703269">
    <property type="component" value="Unassembled WGS sequence"/>
</dbReference>
<evidence type="ECO:0000256" key="8">
    <source>
        <dbReference type="ARBA" id="ARBA00022824"/>
    </source>
</evidence>
<keyword evidence="8 14" id="KW-0256">Endoplasmic reticulum</keyword>
<evidence type="ECO:0000256" key="5">
    <source>
        <dbReference type="ARBA" id="ARBA00022676"/>
    </source>
</evidence>
<dbReference type="EC" id="2.4.1.258" evidence="3 14"/>
<name>A0A9P3GI48_9APHY</name>
<evidence type="ECO:0000256" key="13">
    <source>
        <dbReference type="ARBA" id="ARBA00093457"/>
    </source>
</evidence>
<evidence type="ECO:0000256" key="14">
    <source>
        <dbReference type="RuleBase" id="RU364047"/>
    </source>
</evidence>
<comment type="catalytic activity">
    <reaction evidence="12 14">
        <text>an alpha-D-Man-(1-&gt;2)-alpha-D-Man-(1-&gt;2)-alpha-D-Man-(1-&gt;3)-[alpha-D-Man-(1-&gt;6)]-beta-D-Man-(1-&gt;4)-beta-D-GlcNAc-(1-&gt;4)-alpha-D-GlcNAc-diphospho-di-trans,poly-cis-dolichol + a di-trans,poly-cis-dolichyl beta-D-mannosyl phosphate = an alpha-D-Man-(1-&gt;2)-alpha-D-Man-(1-&gt;2)-alpha-D-Man-(1-&gt;3)-[alpha-D-Man-(1-&gt;3)-alpha-D-Man-(1-&gt;6)]-beta-D-Man-(1-&gt;4)-beta-D-GlcNAc-(1-&gt;4)-alpha-D-GlcNAc-diphospho-di-trans,poly-cis-dolichol + a di-trans,poly-cis-dolichyl phosphate + H(+)</text>
        <dbReference type="Rhea" id="RHEA:29527"/>
        <dbReference type="Rhea" id="RHEA-COMP:19498"/>
        <dbReference type="Rhea" id="RHEA-COMP:19501"/>
        <dbReference type="Rhea" id="RHEA-COMP:19516"/>
        <dbReference type="Rhea" id="RHEA-COMP:19517"/>
        <dbReference type="ChEBI" id="CHEBI:15378"/>
        <dbReference type="ChEBI" id="CHEBI:57683"/>
        <dbReference type="ChEBI" id="CHEBI:58211"/>
        <dbReference type="ChEBI" id="CHEBI:132515"/>
        <dbReference type="ChEBI" id="CHEBI:132516"/>
        <dbReference type="EC" id="2.4.1.258"/>
    </reaction>
    <physiologicalReaction direction="left-to-right" evidence="12 14">
        <dbReference type="Rhea" id="RHEA:29528"/>
    </physiologicalReaction>
</comment>
<keyword evidence="10 14" id="KW-0472">Membrane</keyword>
<evidence type="ECO:0000256" key="9">
    <source>
        <dbReference type="ARBA" id="ARBA00022989"/>
    </source>
</evidence>
<evidence type="ECO:0000313" key="15">
    <source>
        <dbReference type="EMBL" id="GJE95191.1"/>
    </source>
</evidence>
<comment type="subcellular location">
    <subcellularLocation>
        <location evidence="1 14">Endoplasmic reticulum membrane</location>
        <topology evidence="1 14">Multi-pass membrane protein</topology>
    </subcellularLocation>
</comment>
<protein>
    <recommendedName>
        <fullName evidence="4 14">Dol-P-Man:Man(5)GlcNAc(2)-PP-Dol alpha-1,3-mannosyltransferase</fullName>
        <ecNumber evidence="3 14">2.4.1.258</ecNumber>
    </recommendedName>
    <alternativeName>
        <fullName evidence="14">Dol-P-Man-dependent alpha(1-3)-mannosyltransferase</fullName>
    </alternativeName>
</protein>
<evidence type="ECO:0000256" key="12">
    <source>
        <dbReference type="ARBA" id="ARBA00049506"/>
    </source>
</evidence>
<evidence type="ECO:0000256" key="11">
    <source>
        <dbReference type="ARBA" id="ARBA00044743"/>
    </source>
</evidence>
<feature type="transmembrane region" description="Helical" evidence="14">
    <location>
        <begin position="116"/>
        <end position="135"/>
    </location>
</feature>
<feature type="transmembrane region" description="Helical" evidence="14">
    <location>
        <begin position="30"/>
        <end position="50"/>
    </location>
</feature>
<evidence type="ECO:0000256" key="7">
    <source>
        <dbReference type="ARBA" id="ARBA00022692"/>
    </source>
</evidence>
<accession>A0A9P3GI48</accession>